<protein>
    <submittedName>
        <fullName evidence="4">GNAT family N-acetyltransferase</fullName>
    </submittedName>
</protein>
<gene>
    <name evidence="4" type="ORF">PZ740_04330</name>
</gene>
<keyword evidence="5" id="KW-1185">Reference proteome</keyword>
<proteinExistence type="predicted"/>
<dbReference type="InterPro" id="IPR016181">
    <property type="entry name" value="Acyl_CoA_acyltransferase"/>
</dbReference>
<dbReference type="EMBL" id="JARGEQ010000027">
    <property type="protein sequence ID" value="MDF1585614.1"/>
    <property type="molecule type" value="Genomic_DNA"/>
</dbReference>
<dbReference type="CDD" id="cd04301">
    <property type="entry name" value="NAT_SF"/>
    <property type="match status" value="1"/>
</dbReference>
<dbReference type="PANTHER" id="PTHR43800">
    <property type="entry name" value="PEPTIDYL-LYSINE N-ACETYLTRANSFERASE YJAB"/>
    <property type="match status" value="1"/>
</dbReference>
<dbReference type="Proteomes" id="UP001301140">
    <property type="component" value="Unassembled WGS sequence"/>
</dbReference>
<dbReference type="Pfam" id="PF00583">
    <property type="entry name" value="Acetyltransf_1"/>
    <property type="match status" value="1"/>
</dbReference>
<sequence>MSRLRIRPARAGDLERLPDVERSAAERFGEVGLGWVAEAGTLPAYVLRTALGRGTLWVAPDRGDSPAGFLAACELDGALFVIELSVAREHQGRGLGSALLDQAVAHAARAGMAAVTLTTFRDVPWNAPFYARRGFVELDPAALGPGLRARLAAEVAAGHEPGRRCAMARVLAPRGA</sequence>
<dbReference type="InterPro" id="IPR000182">
    <property type="entry name" value="GNAT_dom"/>
</dbReference>
<keyword evidence="2" id="KW-0012">Acyltransferase</keyword>
<reference evidence="4 5" key="1">
    <citation type="submission" date="2023-03" db="EMBL/GenBank/DDBJ databases">
        <title>YIM 152171 draft genome.</title>
        <authorList>
            <person name="Yang Z."/>
        </authorList>
    </citation>
    <scope>NUCLEOTIDE SEQUENCE [LARGE SCALE GENOMIC DNA]</scope>
    <source>
        <strain evidence="4 5">YIM 152171</strain>
    </source>
</reference>
<name>A0AAP3XPP8_9PROT</name>
<comment type="caution">
    <text evidence="4">The sequence shown here is derived from an EMBL/GenBank/DDBJ whole genome shotgun (WGS) entry which is preliminary data.</text>
</comment>
<dbReference type="Gene3D" id="3.40.630.30">
    <property type="match status" value="1"/>
</dbReference>
<dbReference type="PANTHER" id="PTHR43800:SF1">
    <property type="entry name" value="PEPTIDYL-LYSINE N-ACETYLTRANSFERASE YJAB"/>
    <property type="match status" value="1"/>
</dbReference>
<dbReference type="GO" id="GO:0016747">
    <property type="term" value="F:acyltransferase activity, transferring groups other than amino-acyl groups"/>
    <property type="evidence" value="ECO:0007669"/>
    <property type="project" value="InterPro"/>
</dbReference>
<dbReference type="PROSITE" id="PS51186">
    <property type="entry name" value="GNAT"/>
    <property type="match status" value="1"/>
</dbReference>
<dbReference type="SUPFAM" id="SSF55729">
    <property type="entry name" value="Acyl-CoA N-acyltransferases (Nat)"/>
    <property type="match status" value="1"/>
</dbReference>
<evidence type="ECO:0000313" key="5">
    <source>
        <dbReference type="Proteomes" id="UP001301140"/>
    </source>
</evidence>
<evidence type="ECO:0000259" key="3">
    <source>
        <dbReference type="PROSITE" id="PS51186"/>
    </source>
</evidence>
<feature type="domain" description="N-acetyltransferase" evidence="3">
    <location>
        <begin position="4"/>
        <end position="154"/>
    </location>
</feature>
<organism evidence="4 5">
    <name type="scientific">Marinimicrococcus flavescens</name>
    <dbReference type="NCBI Taxonomy" id="3031815"/>
    <lineage>
        <taxon>Bacteria</taxon>
        <taxon>Pseudomonadati</taxon>
        <taxon>Pseudomonadota</taxon>
        <taxon>Alphaproteobacteria</taxon>
        <taxon>Geminicoccales</taxon>
        <taxon>Geminicoccaceae</taxon>
        <taxon>Marinimicrococcus</taxon>
    </lineage>
</organism>
<evidence type="ECO:0000313" key="4">
    <source>
        <dbReference type="EMBL" id="MDF1585614.1"/>
    </source>
</evidence>
<evidence type="ECO:0000256" key="2">
    <source>
        <dbReference type="ARBA" id="ARBA00023315"/>
    </source>
</evidence>
<accession>A0AAP3XPP8</accession>
<dbReference type="RefSeq" id="WP_327788034.1">
    <property type="nucleotide sequence ID" value="NZ_JARGEQ010000027.1"/>
</dbReference>
<keyword evidence="1" id="KW-0808">Transferase</keyword>
<dbReference type="AlphaFoldDB" id="A0AAP3XPP8"/>
<evidence type="ECO:0000256" key="1">
    <source>
        <dbReference type="ARBA" id="ARBA00022679"/>
    </source>
</evidence>